<dbReference type="InterPro" id="IPR011613">
    <property type="entry name" value="GH15-like"/>
</dbReference>
<evidence type="ECO:0000259" key="2">
    <source>
        <dbReference type="Pfam" id="PF09137"/>
    </source>
</evidence>
<dbReference type="EC" id="3.2.1.3" evidence="3"/>
<dbReference type="InterPro" id="IPR015220">
    <property type="entry name" value="Glucodextranase_N"/>
</dbReference>
<dbReference type="PANTHER" id="PTHR31616:SF0">
    <property type="entry name" value="GLUCAN 1,4-ALPHA-GLUCOSIDASE"/>
    <property type="match status" value="1"/>
</dbReference>
<evidence type="ECO:0000259" key="1">
    <source>
        <dbReference type="Pfam" id="PF00723"/>
    </source>
</evidence>
<dbReference type="CDD" id="cd07430">
    <property type="entry name" value="GH15_N"/>
    <property type="match status" value="1"/>
</dbReference>
<dbReference type="SUPFAM" id="SSF74650">
    <property type="entry name" value="Galactose mutarotase-like"/>
    <property type="match status" value="1"/>
</dbReference>
<dbReference type="GO" id="GO:0030246">
    <property type="term" value="F:carbohydrate binding"/>
    <property type="evidence" value="ECO:0007669"/>
    <property type="project" value="InterPro"/>
</dbReference>
<accession>A0A538STB4</accession>
<dbReference type="GO" id="GO:0004339">
    <property type="term" value="F:glucan 1,4-alpha-glucosidase activity"/>
    <property type="evidence" value="ECO:0007669"/>
    <property type="project" value="UniProtKB-EC"/>
</dbReference>
<dbReference type="Proteomes" id="UP000319829">
    <property type="component" value="Unassembled WGS sequence"/>
</dbReference>
<dbReference type="AlphaFoldDB" id="A0A538STB4"/>
<feature type="domain" description="GH15-like" evidence="1">
    <location>
        <begin position="287"/>
        <end position="682"/>
    </location>
</feature>
<dbReference type="InterPro" id="IPR012341">
    <property type="entry name" value="6hp_glycosidase-like_sf"/>
</dbReference>
<name>A0A538STB4_UNCEI</name>
<dbReference type="InterPro" id="IPR011013">
    <property type="entry name" value="Gal_mutarotase_sf_dom"/>
</dbReference>
<comment type="caution">
    <text evidence="3">The sequence shown here is derived from an EMBL/GenBank/DDBJ whole genome shotgun (WGS) entry which is preliminary data.</text>
</comment>
<dbReference type="Gene3D" id="2.70.98.10">
    <property type="match status" value="1"/>
</dbReference>
<organism evidence="3 4">
    <name type="scientific">Eiseniibacteriota bacterium</name>
    <dbReference type="NCBI Taxonomy" id="2212470"/>
    <lineage>
        <taxon>Bacteria</taxon>
        <taxon>Candidatus Eiseniibacteriota</taxon>
    </lineage>
</organism>
<dbReference type="InterPro" id="IPR006425">
    <property type="entry name" value="Glucoamylase_bac"/>
</dbReference>
<evidence type="ECO:0000313" key="4">
    <source>
        <dbReference type="Proteomes" id="UP000319829"/>
    </source>
</evidence>
<dbReference type="PANTHER" id="PTHR31616">
    <property type="entry name" value="TREHALASE"/>
    <property type="match status" value="1"/>
</dbReference>
<protein>
    <submittedName>
        <fullName evidence="3">Glucan 1,4-alpha-glucosidase</fullName>
        <ecNumber evidence="3">3.2.1.3</ecNumber>
    </submittedName>
</protein>
<dbReference type="SUPFAM" id="SSF48208">
    <property type="entry name" value="Six-hairpin glycosidases"/>
    <property type="match status" value="1"/>
</dbReference>
<keyword evidence="3" id="KW-0326">Glycosidase</keyword>
<dbReference type="InterPro" id="IPR014718">
    <property type="entry name" value="GH-type_carb-bd"/>
</dbReference>
<dbReference type="Gene3D" id="1.50.10.10">
    <property type="match status" value="1"/>
</dbReference>
<dbReference type="GO" id="GO:0005975">
    <property type="term" value="P:carbohydrate metabolic process"/>
    <property type="evidence" value="ECO:0007669"/>
    <property type="project" value="InterPro"/>
</dbReference>
<keyword evidence="3" id="KW-0378">Hydrolase</keyword>
<sequence length="799" mass="87828">MSNDRTDAPGWPGMPARWTSSAKSGVGTAIGSKGGVWFTVSHGILNEVYYPRLDQACTRDLGFIVTDGRGFFSEEKRHAQHEIVAIADGVPAFRVTNTCDEQRYRIEKEILADPRREVVLQQVRLTPLRGTLADYRLFALLAPHVGNSGGGNTAWVGDVKGTPMLFAERDGTALALACSASWSRRSAGFVGASDGWRDLVEHGRMEWSFERAENGNVALTGEIDLAASAGAFVLALGFGRTFGEAAHRAAASLLDGFDRAASEYCNGWREWQRTLRPLQRAGRGHRDLYRVSTAILRTHESDQFPGGIIASLSIPWGFSKGDGDLGGYHLVWPRDLVESAGALLAAGARDAVNRVLTYLAVTQEADGHWPQNMWLDGTPYWNGVQMDETGLPILLVDLAHRQGVLDKGEMVQLWPMVRRAVEFLVRNGPVTQQDRWEEDPGYSPFTLAVEVAALLCAADLAEVHEPGIAAYLRETADAWNSGIERWTYVTDTELARRVGVDGYYVRIAPPEEADAASPAEGFVPIKNRPIEQSRDAAAHTVSPDALALVRFGLRAADDRRITNTVQVIDALLKVETPGGPVWRRYNGDGYGEHEDGEPFDGTGTGRPWPLLTGERAHYELAAGRPAEAEALRDALSSFANEGGLLPEQVWDAMDIPERELFFGRPSGSAMPLVWAHAEYVRLCRSLADGRVFDTPPQPVQRYQVGKIESPYAVWRFNHKCRAIPAGRILRIEVLQPAVVHWSLDGWRTALDSNTRDTGIGLHVADLPSDRLPVGAGLLFTFRWPLAGRWEGIDFAVTVE</sequence>
<evidence type="ECO:0000313" key="3">
    <source>
        <dbReference type="EMBL" id="TMQ54524.1"/>
    </source>
</evidence>
<reference evidence="3 4" key="1">
    <citation type="journal article" date="2019" name="Nat. Microbiol.">
        <title>Mediterranean grassland soil C-N compound turnover is dependent on rainfall and depth, and is mediated by genomically divergent microorganisms.</title>
        <authorList>
            <person name="Diamond S."/>
            <person name="Andeer P.F."/>
            <person name="Li Z."/>
            <person name="Crits-Christoph A."/>
            <person name="Burstein D."/>
            <person name="Anantharaman K."/>
            <person name="Lane K.R."/>
            <person name="Thomas B.C."/>
            <person name="Pan C."/>
            <person name="Northen T.R."/>
            <person name="Banfield J.F."/>
        </authorList>
    </citation>
    <scope>NUCLEOTIDE SEQUENCE [LARGE SCALE GENOMIC DNA]</scope>
    <source>
        <strain evidence="3">WS_4</strain>
    </source>
</reference>
<dbReference type="Pfam" id="PF09137">
    <property type="entry name" value="Glucodextran_N"/>
    <property type="match status" value="1"/>
</dbReference>
<dbReference type="Pfam" id="PF00723">
    <property type="entry name" value="Glyco_hydro_15"/>
    <property type="match status" value="1"/>
</dbReference>
<dbReference type="InterPro" id="IPR008928">
    <property type="entry name" value="6-hairpin_glycosidase_sf"/>
</dbReference>
<gene>
    <name evidence="3" type="ORF">E6K74_05875</name>
</gene>
<dbReference type="NCBIfam" id="TIGR01535">
    <property type="entry name" value="glucan_glucosid"/>
    <property type="match status" value="1"/>
</dbReference>
<dbReference type="EMBL" id="VBOU01000070">
    <property type="protein sequence ID" value="TMQ54524.1"/>
    <property type="molecule type" value="Genomic_DNA"/>
</dbReference>
<feature type="domain" description="Glucodextranase N-terminal" evidence="2">
    <location>
        <begin position="8"/>
        <end position="272"/>
    </location>
</feature>
<proteinExistence type="predicted"/>
<dbReference type="GO" id="GO:0016757">
    <property type="term" value="F:glycosyltransferase activity"/>
    <property type="evidence" value="ECO:0007669"/>
    <property type="project" value="UniProtKB-ARBA"/>
</dbReference>